<accession>A0ABZ2MBF7</accession>
<dbReference type="EMBL" id="CP089984">
    <property type="protein sequence ID" value="WXB19848.1"/>
    <property type="molecule type" value="Genomic_DNA"/>
</dbReference>
<protein>
    <submittedName>
        <fullName evidence="1">Uncharacterized protein</fullName>
    </submittedName>
</protein>
<evidence type="ECO:0000313" key="1">
    <source>
        <dbReference type="EMBL" id="WXB19848.1"/>
    </source>
</evidence>
<reference evidence="1 2" key="1">
    <citation type="submission" date="2021-12" db="EMBL/GenBank/DDBJ databases">
        <title>Discovery of the Pendulisporaceae a myxobacterial family with distinct sporulation behavior and unique specialized metabolism.</title>
        <authorList>
            <person name="Garcia R."/>
            <person name="Popoff A."/>
            <person name="Bader C.D."/>
            <person name="Loehr J."/>
            <person name="Walesch S."/>
            <person name="Walt C."/>
            <person name="Boldt J."/>
            <person name="Bunk B."/>
            <person name="Haeckl F.J.F.P.J."/>
            <person name="Gunesch A.P."/>
            <person name="Birkelbach J."/>
            <person name="Nuebel U."/>
            <person name="Pietschmann T."/>
            <person name="Bach T."/>
            <person name="Mueller R."/>
        </authorList>
    </citation>
    <scope>NUCLEOTIDE SEQUENCE [LARGE SCALE GENOMIC DNA]</scope>
    <source>
        <strain evidence="1 2">MSr11954</strain>
    </source>
</reference>
<evidence type="ECO:0000313" key="2">
    <source>
        <dbReference type="Proteomes" id="UP001370348"/>
    </source>
</evidence>
<dbReference type="RefSeq" id="WP_394829446.1">
    <property type="nucleotide sequence ID" value="NZ_CP089984.1"/>
</dbReference>
<organism evidence="1 2">
    <name type="scientific">Pendulispora albinea</name>
    <dbReference type="NCBI Taxonomy" id="2741071"/>
    <lineage>
        <taxon>Bacteria</taxon>
        <taxon>Pseudomonadati</taxon>
        <taxon>Myxococcota</taxon>
        <taxon>Myxococcia</taxon>
        <taxon>Myxococcales</taxon>
        <taxon>Sorangiineae</taxon>
        <taxon>Pendulisporaceae</taxon>
        <taxon>Pendulispora</taxon>
    </lineage>
</organism>
<keyword evidence="2" id="KW-1185">Reference proteome</keyword>
<proteinExistence type="predicted"/>
<dbReference type="Proteomes" id="UP001370348">
    <property type="component" value="Chromosome"/>
</dbReference>
<gene>
    <name evidence="1" type="ORF">LZC94_21815</name>
</gene>
<sequence>MKTIDPFVSIKMHGTTPLYKRANLGKVISVLETASLTPTSWSLDERTNIPYDKKEILARKWTPIDSLYLRLRGKKQYEATLDVGDLTPAIEIEFKPTLAAAHVKEVFDLFTEWVKAFQPDLAVTHIGPPFQYPVQTDFDRYAALMHSVGKLASKHFHKAGPGGLAPRTYFGPHYVMQFGKKLLLSTPAASVREEKDGGITIDLVPEPWKVDGEKLIEAWRRAMDHLRPAEILAITSMTPNGMVEYTRAPRCHIGGRIERK</sequence>
<name>A0ABZ2MBF7_9BACT</name>